<comment type="subcellular location">
    <subcellularLocation>
        <location evidence="1">Nucleus</location>
    </subcellularLocation>
</comment>
<dbReference type="SMART" id="SM00355">
    <property type="entry name" value="ZnF_C2H2"/>
    <property type="match status" value="7"/>
</dbReference>
<accession>A0A433QL35</accession>
<dbReference type="GO" id="GO:0045944">
    <property type="term" value="P:positive regulation of transcription by RNA polymerase II"/>
    <property type="evidence" value="ECO:0007669"/>
    <property type="project" value="UniProtKB-ARBA"/>
</dbReference>
<name>A0A433QL35_9FUNG</name>
<feature type="domain" description="C2H2-type" evidence="12">
    <location>
        <begin position="580"/>
        <end position="605"/>
    </location>
</feature>
<keyword evidence="5" id="KW-0862">Zinc</keyword>
<dbReference type="InterPro" id="IPR013087">
    <property type="entry name" value="Znf_C2H2_type"/>
</dbReference>
<dbReference type="FunFam" id="3.30.160.60:FF:000064">
    <property type="entry name" value="Early growth response protein 3"/>
    <property type="match status" value="1"/>
</dbReference>
<evidence type="ECO:0000256" key="4">
    <source>
        <dbReference type="ARBA" id="ARBA00022771"/>
    </source>
</evidence>
<evidence type="ECO:0000259" key="12">
    <source>
        <dbReference type="PROSITE" id="PS50157"/>
    </source>
</evidence>
<evidence type="ECO:0000256" key="1">
    <source>
        <dbReference type="ARBA" id="ARBA00004123"/>
    </source>
</evidence>
<dbReference type="AlphaFoldDB" id="A0A433QL35"/>
<keyword evidence="8" id="KW-0804">Transcription</keyword>
<feature type="region of interest" description="Disordered" evidence="11">
    <location>
        <begin position="107"/>
        <end position="126"/>
    </location>
</feature>
<dbReference type="EMBL" id="RBNJ01003826">
    <property type="protein sequence ID" value="RUS30474.1"/>
    <property type="molecule type" value="Genomic_DNA"/>
</dbReference>
<feature type="compositionally biased region" description="Low complexity" evidence="11">
    <location>
        <begin position="113"/>
        <end position="125"/>
    </location>
</feature>
<dbReference type="Proteomes" id="UP000274822">
    <property type="component" value="Unassembled WGS sequence"/>
</dbReference>
<evidence type="ECO:0000256" key="8">
    <source>
        <dbReference type="ARBA" id="ARBA00023163"/>
    </source>
</evidence>
<dbReference type="Pfam" id="PF00096">
    <property type="entry name" value="zf-C2H2"/>
    <property type="match status" value="2"/>
</dbReference>
<gene>
    <name evidence="13" type="ORF">BC938DRAFT_479343</name>
</gene>
<keyword evidence="3" id="KW-0677">Repeat</keyword>
<feature type="compositionally biased region" description="Low complexity" evidence="11">
    <location>
        <begin position="259"/>
        <end position="272"/>
    </location>
</feature>
<evidence type="ECO:0000313" key="14">
    <source>
        <dbReference type="Proteomes" id="UP000274822"/>
    </source>
</evidence>
<dbReference type="Pfam" id="PF21816">
    <property type="entry name" value="Zap1_zf1"/>
    <property type="match status" value="1"/>
</dbReference>
<dbReference type="GO" id="GO:0000978">
    <property type="term" value="F:RNA polymerase II cis-regulatory region sequence-specific DNA binding"/>
    <property type="evidence" value="ECO:0007669"/>
    <property type="project" value="UniProtKB-ARBA"/>
</dbReference>
<feature type="compositionally biased region" description="Polar residues" evidence="11">
    <location>
        <begin position="225"/>
        <end position="250"/>
    </location>
</feature>
<feature type="compositionally biased region" description="Low complexity" evidence="11">
    <location>
        <begin position="307"/>
        <end position="318"/>
    </location>
</feature>
<dbReference type="InterPro" id="IPR056436">
    <property type="entry name" value="Znf-C2H2_ZIC1-5/GLI1-3-like"/>
</dbReference>
<feature type="domain" description="C2H2-type" evidence="12">
    <location>
        <begin position="489"/>
        <end position="521"/>
    </location>
</feature>
<organism evidence="13 14">
    <name type="scientific">Jimgerdemannia flammicorona</name>
    <dbReference type="NCBI Taxonomy" id="994334"/>
    <lineage>
        <taxon>Eukaryota</taxon>
        <taxon>Fungi</taxon>
        <taxon>Fungi incertae sedis</taxon>
        <taxon>Mucoromycota</taxon>
        <taxon>Mucoromycotina</taxon>
        <taxon>Endogonomycetes</taxon>
        <taxon>Endogonales</taxon>
        <taxon>Endogonaceae</taxon>
        <taxon>Jimgerdemannia</taxon>
    </lineage>
</organism>
<evidence type="ECO:0000256" key="2">
    <source>
        <dbReference type="ARBA" id="ARBA00022723"/>
    </source>
</evidence>
<protein>
    <recommendedName>
        <fullName evidence="12">C2H2-type domain-containing protein</fullName>
    </recommendedName>
</protein>
<dbReference type="SUPFAM" id="SSF57667">
    <property type="entry name" value="beta-beta-alpha zinc fingers"/>
    <property type="match status" value="4"/>
</dbReference>
<dbReference type="FunFam" id="3.30.160.60:FF:000072">
    <property type="entry name" value="zinc finger protein 143 isoform X1"/>
    <property type="match status" value="1"/>
</dbReference>
<evidence type="ECO:0000256" key="6">
    <source>
        <dbReference type="ARBA" id="ARBA00023015"/>
    </source>
</evidence>
<evidence type="ECO:0000313" key="13">
    <source>
        <dbReference type="EMBL" id="RUS30474.1"/>
    </source>
</evidence>
<keyword evidence="4 10" id="KW-0863">Zinc-finger</keyword>
<keyword evidence="7" id="KW-0238">DNA-binding</keyword>
<dbReference type="FunFam" id="3.30.160.60:FF:000125">
    <property type="entry name" value="Putative zinc finger protein 143"/>
    <property type="match status" value="1"/>
</dbReference>
<dbReference type="InterPro" id="IPR036236">
    <property type="entry name" value="Znf_C2H2_sf"/>
</dbReference>
<dbReference type="PROSITE" id="PS00028">
    <property type="entry name" value="ZINC_FINGER_C2H2_1"/>
    <property type="match status" value="4"/>
</dbReference>
<keyword evidence="6" id="KW-0805">Transcription regulation</keyword>
<dbReference type="GO" id="GO:0000981">
    <property type="term" value="F:DNA-binding transcription factor activity, RNA polymerase II-specific"/>
    <property type="evidence" value="ECO:0007669"/>
    <property type="project" value="TreeGrafter"/>
</dbReference>
<feature type="domain" description="C2H2-type" evidence="12">
    <location>
        <begin position="550"/>
        <end position="579"/>
    </location>
</feature>
<feature type="domain" description="C2H2-type" evidence="12">
    <location>
        <begin position="522"/>
        <end position="549"/>
    </location>
</feature>
<dbReference type="GO" id="GO:0008270">
    <property type="term" value="F:zinc ion binding"/>
    <property type="evidence" value="ECO:0007669"/>
    <property type="project" value="UniProtKB-KW"/>
</dbReference>
<proteinExistence type="predicted"/>
<evidence type="ECO:0000256" key="3">
    <source>
        <dbReference type="ARBA" id="ARBA00022737"/>
    </source>
</evidence>
<sequence length="660" mass="71852">MDKNPHAELITLLERYNKHLPNNHHQPSQPFSTSAATNATLPSPLEILSSMIPPIDSTDLSPTSPNPGHLTRSHPPHSLLSSVYPTYNPVTTTTRLPVPSPVVVLPPPRIDDPATSAPTPQTQTSGDGGCCAECCPVIAAEIAAMAPPASNACCPQQQDAQRYPSMTSYAVISPPQQPATSGSTPHPFAVARLGTVSPATRVSLSSLAATYTPPAIAPYPGGPQQHLQGRSVSGDVNAQNGAISPAVSETNDAKKMMTQQQDQGEDQQQWNQHRLNVLKARRRPSEQRKDTQNAVTKQPTPIAPRINTDNNSTSLNLSAHPSPNLASFNAPAYRSSSTPPSPIPTLNPSIKRKEPTPPPIPTFASQLTTHTTTTARCLWSTCAAVFRSLDELIPHLCKLHVGVRTASSSVAAVARGSRCRWAACSTEKEGSDELISHLCADHLGYVDPTASTDLRHACQWAGCSNRFATFDELTGHVSEDHVGQGRSSYVCDWKGCDRKGRPFTQRQKVMRHIQTHTGDKPYQCNVCQKRFSEANIMTQHMRTHTGEKPFRCPEPDCGRQFSISGALTIHRRVHSGERPFRCRYDGCERRFAESSNLTKHVKERTLLSGCVSPGSLWDRSFPKPYLPSLIHLARCAFTRANARSNAPLSRAVNVSPARTR</sequence>
<keyword evidence="9" id="KW-0539">Nucleus</keyword>
<dbReference type="PANTHER" id="PTHR19818">
    <property type="entry name" value="ZINC FINGER PROTEIN ZIC AND GLI"/>
    <property type="match status" value="1"/>
</dbReference>
<evidence type="ECO:0000256" key="11">
    <source>
        <dbReference type="SAM" id="MobiDB-lite"/>
    </source>
</evidence>
<dbReference type="Pfam" id="PF23561">
    <property type="entry name" value="zf-C2H2_15"/>
    <property type="match status" value="1"/>
</dbReference>
<keyword evidence="14" id="KW-1185">Reference proteome</keyword>
<feature type="region of interest" description="Disordered" evidence="11">
    <location>
        <begin position="216"/>
        <end position="357"/>
    </location>
</feature>
<reference evidence="13 14" key="1">
    <citation type="journal article" date="2018" name="New Phytol.">
        <title>Phylogenomics of Endogonaceae and evolution of mycorrhizas within Mucoromycota.</title>
        <authorList>
            <person name="Chang Y."/>
            <person name="Desiro A."/>
            <person name="Na H."/>
            <person name="Sandor L."/>
            <person name="Lipzen A."/>
            <person name="Clum A."/>
            <person name="Barry K."/>
            <person name="Grigoriev I.V."/>
            <person name="Martin F.M."/>
            <person name="Stajich J.E."/>
            <person name="Smith M.E."/>
            <person name="Bonito G."/>
            <person name="Spatafora J.W."/>
        </authorList>
    </citation>
    <scope>NUCLEOTIDE SEQUENCE [LARGE SCALE GENOMIC DNA]</scope>
    <source>
        <strain evidence="13 14">AD002</strain>
    </source>
</reference>
<comment type="caution">
    <text evidence="13">The sequence shown here is derived from an EMBL/GenBank/DDBJ whole genome shotgun (WGS) entry which is preliminary data.</text>
</comment>
<keyword evidence="2" id="KW-0479">Metal-binding</keyword>
<dbReference type="GO" id="GO:0005634">
    <property type="term" value="C:nucleus"/>
    <property type="evidence" value="ECO:0007669"/>
    <property type="project" value="UniProtKB-SubCell"/>
</dbReference>
<dbReference type="Gene3D" id="3.30.160.60">
    <property type="entry name" value="Classic Zinc Finger"/>
    <property type="match status" value="6"/>
</dbReference>
<feature type="region of interest" description="Disordered" evidence="11">
    <location>
        <begin position="49"/>
        <end position="80"/>
    </location>
</feature>
<dbReference type="PANTHER" id="PTHR19818:SF139">
    <property type="entry name" value="PAIR-RULE PROTEIN ODD-PAIRED"/>
    <property type="match status" value="1"/>
</dbReference>
<evidence type="ECO:0000256" key="7">
    <source>
        <dbReference type="ARBA" id="ARBA00023125"/>
    </source>
</evidence>
<evidence type="ECO:0000256" key="10">
    <source>
        <dbReference type="PROSITE-ProRule" id="PRU00042"/>
    </source>
</evidence>
<dbReference type="InterPro" id="IPR048420">
    <property type="entry name" value="Zap1-like_Znf1"/>
</dbReference>
<evidence type="ECO:0000256" key="5">
    <source>
        <dbReference type="ARBA" id="ARBA00022833"/>
    </source>
</evidence>
<dbReference type="PROSITE" id="PS50157">
    <property type="entry name" value="ZINC_FINGER_C2H2_2"/>
    <property type="match status" value="4"/>
</dbReference>
<evidence type="ECO:0000256" key="9">
    <source>
        <dbReference type="ARBA" id="ARBA00023242"/>
    </source>
</evidence>
<dbReference type="InterPro" id="IPR050329">
    <property type="entry name" value="GLI_C2H2-zinc-finger"/>
</dbReference>